<feature type="region of interest" description="Disordered" evidence="1">
    <location>
        <begin position="83"/>
        <end position="157"/>
    </location>
</feature>
<protein>
    <recommendedName>
        <fullName evidence="4">Conidiation protein 6</fullName>
    </recommendedName>
</protein>
<sequence>MSGVAKKNPERVAAGLKATIHNPQVSQEAKTKARERLHDMGLDATGATGAQNKHVAGGLKAAIHNPRVSEEAKQKDKERLHNMGVDIDEGPSAKLGEHSLGGKEKQPHGGASHPEVTAEEREEHHRLGGYKATLKNPHTSQEAKDRAKAMLEQHKAL</sequence>
<feature type="compositionally biased region" description="Basic and acidic residues" evidence="1">
    <location>
        <begin position="95"/>
        <end position="107"/>
    </location>
</feature>
<dbReference type="HOGENOM" id="CLU_107705_0_0_1"/>
<accession>A0A0C3CCX7</accession>
<name>A0A0C3CCX7_HEBCY</name>
<dbReference type="EMBL" id="KN831780">
    <property type="protein sequence ID" value="KIM41471.1"/>
    <property type="molecule type" value="Genomic_DNA"/>
</dbReference>
<evidence type="ECO:0000313" key="3">
    <source>
        <dbReference type="Proteomes" id="UP000053424"/>
    </source>
</evidence>
<evidence type="ECO:0000313" key="2">
    <source>
        <dbReference type="EMBL" id="KIM41471.1"/>
    </source>
</evidence>
<reference evidence="3" key="2">
    <citation type="submission" date="2015-01" db="EMBL/GenBank/DDBJ databases">
        <title>Evolutionary Origins and Diversification of the Mycorrhizal Mutualists.</title>
        <authorList>
            <consortium name="DOE Joint Genome Institute"/>
            <consortium name="Mycorrhizal Genomics Consortium"/>
            <person name="Kohler A."/>
            <person name="Kuo A."/>
            <person name="Nagy L.G."/>
            <person name="Floudas D."/>
            <person name="Copeland A."/>
            <person name="Barry K.W."/>
            <person name="Cichocki N."/>
            <person name="Veneault-Fourrey C."/>
            <person name="LaButti K."/>
            <person name="Lindquist E.A."/>
            <person name="Lipzen A."/>
            <person name="Lundell T."/>
            <person name="Morin E."/>
            <person name="Murat C."/>
            <person name="Riley R."/>
            <person name="Ohm R."/>
            <person name="Sun H."/>
            <person name="Tunlid A."/>
            <person name="Henrissat B."/>
            <person name="Grigoriev I.V."/>
            <person name="Hibbett D.S."/>
            <person name="Martin F."/>
        </authorList>
    </citation>
    <scope>NUCLEOTIDE SEQUENCE [LARGE SCALE GENOMIC DNA]</scope>
    <source>
        <strain evidence="3">h7</strain>
    </source>
</reference>
<evidence type="ECO:0000256" key="1">
    <source>
        <dbReference type="SAM" id="MobiDB-lite"/>
    </source>
</evidence>
<organism evidence="2 3">
    <name type="scientific">Hebeloma cylindrosporum</name>
    <dbReference type="NCBI Taxonomy" id="76867"/>
    <lineage>
        <taxon>Eukaryota</taxon>
        <taxon>Fungi</taxon>
        <taxon>Dikarya</taxon>
        <taxon>Basidiomycota</taxon>
        <taxon>Agaricomycotina</taxon>
        <taxon>Agaricomycetes</taxon>
        <taxon>Agaricomycetidae</taxon>
        <taxon>Agaricales</taxon>
        <taxon>Agaricineae</taxon>
        <taxon>Hymenogastraceae</taxon>
        <taxon>Hebeloma</taxon>
    </lineage>
</organism>
<feature type="region of interest" description="Disordered" evidence="1">
    <location>
        <begin position="1"/>
        <end position="33"/>
    </location>
</feature>
<feature type="compositionally biased region" description="Basic and acidic residues" evidence="1">
    <location>
        <begin position="116"/>
        <end position="126"/>
    </location>
</feature>
<dbReference type="InterPro" id="IPR018824">
    <property type="entry name" value="Conidiation-specific_6"/>
</dbReference>
<evidence type="ECO:0008006" key="4">
    <source>
        <dbReference type="Google" id="ProtNLM"/>
    </source>
</evidence>
<dbReference type="OrthoDB" id="5419162at2759"/>
<proteinExistence type="predicted"/>
<dbReference type="Proteomes" id="UP000053424">
    <property type="component" value="Unassembled WGS sequence"/>
</dbReference>
<reference evidence="2 3" key="1">
    <citation type="submission" date="2014-04" db="EMBL/GenBank/DDBJ databases">
        <authorList>
            <consortium name="DOE Joint Genome Institute"/>
            <person name="Kuo A."/>
            <person name="Gay G."/>
            <person name="Dore J."/>
            <person name="Kohler A."/>
            <person name="Nagy L.G."/>
            <person name="Floudas D."/>
            <person name="Copeland A."/>
            <person name="Barry K.W."/>
            <person name="Cichocki N."/>
            <person name="Veneault-Fourrey C."/>
            <person name="LaButti K."/>
            <person name="Lindquist E.A."/>
            <person name="Lipzen A."/>
            <person name="Lundell T."/>
            <person name="Morin E."/>
            <person name="Murat C."/>
            <person name="Sun H."/>
            <person name="Tunlid A."/>
            <person name="Henrissat B."/>
            <person name="Grigoriev I.V."/>
            <person name="Hibbett D.S."/>
            <person name="Martin F."/>
            <person name="Nordberg H.P."/>
            <person name="Cantor M.N."/>
            <person name="Hua S.X."/>
        </authorList>
    </citation>
    <scope>NUCLEOTIDE SEQUENCE [LARGE SCALE GENOMIC DNA]</scope>
    <source>
        <strain evidence="3">h7</strain>
    </source>
</reference>
<dbReference type="Pfam" id="PF10346">
    <property type="entry name" value="Con-6"/>
    <property type="match status" value="3"/>
</dbReference>
<dbReference type="InterPro" id="IPR052670">
    <property type="entry name" value="UPF0654_domain"/>
</dbReference>
<dbReference type="PANTHER" id="PTHR36576">
    <property type="entry name" value="UPF0654 PROTEIN C11D3.01C-RELATED"/>
    <property type="match status" value="1"/>
</dbReference>
<dbReference type="GO" id="GO:0005737">
    <property type="term" value="C:cytoplasm"/>
    <property type="evidence" value="ECO:0007669"/>
    <property type="project" value="TreeGrafter"/>
</dbReference>
<feature type="compositionally biased region" description="Basic and acidic residues" evidence="1">
    <location>
        <begin position="141"/>
        <end position="157"/>
    </location>
</feature>
<dbReference type="PANTHER" id="PTHR36576:SF2">
    <property type="entry name" value="PROTEIN CON-6, PUTATIVE (AFU_ORTHOLOGUE AFUA_4G03615)-RELATED"/>
    <property type="match status" value="1"/>
</dbReference>
<dbReference type="AlphaFoldDB" id="A0A0C3CCX7"/>
<keyword evidence="3" id="KW-1185">Reference proteome</keyword>
<gene>
    <name evidence="2" type="ORF">M413DRAFT_445469</name>
</gene>